<dbReference type="EMBL" id="JAWZYT010001438">
    <property type="protein sequence ID" value="KAK4312166.1"/>
    <property type="molecule type" value="Genomic_DNA"/>
</dbReference>
<evidence type="ECO:0000313" key="2">
    <source>
        <dbReference type="EMBL" id="KAK4312166.1"/>
    </source>
</evidence>
<gene>
    <name evidence="2" type="ORF">Pmani_016380</name>
</gene>
<accession>A0AAE1PP83</accession>
<dbReference type="Proteomes" id="UP001292094">
    <property type="component" value="Unassembled WGS sequence"/>
</dbReference>
<evidence type="ECO:0000313" key="3">
    <source>
        <dbReference type="Proteomes" id="UP001292094"/>
    </source>
</evidence>
<reference evidence="2" key="1">
    <citation type="submission" date="2023-11" db="EMBL/GenBank/DDBJ databases">
        <title>Genome assemblies of two species of porcelain crab, Petrolisthes cinctipes and Petrolisthes manimaculis (Anomura: Porcellanidae).</title>
        <authorList>
            <person name="Angst P."/>
        </authorList>
    </citation>
    <scope>NUCLEOTIDE SEQUENCE</scope>
    <source>
        <strain evidence="2">PB745_02</strain>
        <tissue evidence="2">Gill</tissue>
    </source>
</reference>
<protein>
    <submittedName>
        <fullName evidence="2">Uncharacterized protein</fullName>
    </submittedName>
</protein>
<comment type="caution">
    <text evidence="2">The sequence shown here is derived from an EMBL/GenBank/DDBJ whole genome shotgun (WGS) entry which is preliminary data.</text>
</comment>
<feature type="region of interest" description="Disordered" evidence="1">
    <location>
        <begin position="84"/>
        <end position="119"/>
    </location>
</feature>
<organism evidence="2 3">
    <name type="scientific">Petrolisthes manimaculis</name>
    <dbReference type="NCBI Taxonomy" id="1843537"/>
    <lineage>
        <taxon>Eukaryota</taxon>
        <taxon>Metazoa</taxon>
        <taxon>Ecdysozoa</taxon>
        <taxon>Arthropoda</taxon>
        <taxon>Crustacea</taxon>
        <taxon>Multicrustacea</taxon>
        <taxon>Malacostraca</taxon>
        <taxon>Eumalacostraca</taxon>
        <taxon>Eucarida</taxon>
        <taxon>Decapoda</taxon>
        <taxon>Pleocyemata</taxon>
        <taxon>Anomura</taxon>
        <taxon>Galatheoidea</taxon>
        <taxon>Porcellanidae</taxon>
        <taxon>Petrolisthes</taxon>
    </lineage>
</organism>
<proteinExistence type="predicted"/>
<keyword evidence="3" id="KW-1185">Reference proteome</keyword>
<evidence type="ECO:0000256" key="1">
    <source>
        <dbReference type="SAM" id="MobiDB-lite"/>
    </source>
</evidence>
<dbReference type="AlphaFoldDB" id="A0AAE1PP83"/>
<name>A0AAE1PP83_9EUCA</name>
<sequence>MSVYNGWGGGQDKVAVPFRISVTFTESHQHHNQQISNRDSFTCKSKAIHLGQETRPFSHQDAYLCGPRPYERLRLRLRSCGHENRTQFGADPLDRPASPHRQLPEEAGLRGLASIHSPL</sequence>